<protein>
    <submittedName>
        <fullName evidence="7">DNA-binding MarR family transcriptional regulator</fullName>
    </submittedName>
</protein>
<comment type="subcellular location">
    <subcellularLocation>
        <location evidence="1">Cytoplasm</location>
    </subcellularLocation>
</comment>
<dbReference type="PANTHER" id="PTHR33164">
    <property type="entry name" value="TRANSCRIPTIONAL REGULATOR, MARR FAMILY"/>
    <property type="match status" value="1"/>
</dbReference>
<dbReference type="InterPro" id="IPR036388">
    <property type="entry name" value="WH-like_DNA-bd_sf"/>
</dbReference>
<evidence type="ECO:0000256" key="2">
    <source>
        <dbReference type="ARBA" id="ARBA00022490"/>
    </source>
</evidence>
<dbReference type="SMART" id="SM00347">
    <property type="entry name" value="HTH_MARR"/>
    <property type="match status" value="1"/>
</dbReference>
<proteinExistence type="predicted"/>
<sequence>MADDANLALDRQLCFAIYSAAHAFNRTYKPLLDPYGLTYPQYLVLLSLWQDDGKTVKALGEALHLDSGTLSPLLKRLEASGYIARTRDRVDERQVLITLTPKGRKMKDEAHGILMQIGRAAGCAADDLHQLGASLQALADRLRGQQTPDTV</sequence>
<dbReference type="Gene3D" id="1.10.10.10">
    <property type="entry name" value="Winged helix-like DNA-binding domain superfamily/Winged helix DNA-binding domain"/>
    <property type="match status" value="1"/>
</dbReference>
<evidence type="ECO:0000256" key="4">
    <source>
        <dbReference type="ARBA" id="ARBA00023125"/>
    </source>
</evidence>
<dbReference type="FunFam" id="1.10.10.10:FF:000163">
    <property type="entry name" value="MarR family transcriptional regulator"/>
    <property type="match status" value="1"/>
</dbReference>
<evidence type="ECO:0000259" key="6">
    <source>
        <dbReference type="PROSITE" id="PS50995"/>
    </source>
</evidence>
<dbReference type="SUPFAM" id="SSF46785">
    <property type="entry name" value="Winged helix' DNA-binding domain"/>
    <property type="match status" value="1"/>
</dbReference>
<dbReference type="InterPro" id="IPR055166">
    <property type="entry name" value="Transc_reg_Sar_Rot_HTH"/>
</dbReference>
<feature type="domain" description="HTH marR-type" evidence="6">
    <location>
        <begin position="10"/>
        <end position="140"/>
    </location>
</feature>
<evidence type="ECO:0000313" key="7">
    <source>
        <dbReference type="EMBL" id="SOC35382.1"/>
    </source>
</evidence>
<keyword evidence="2" id="KW-0963">Cytoplasm</keyword>
<accession>A0A285U0M5</accession>
<dbReference type="PANTHER" id="PTHR33164:SF5">
    <property type="entry name" value="ORGANIC HYDROPEROXIDE RESISTANCE TRANSCRIPTIONAL REGULATOR"/>
    <property type="match status" value="1"/>
</dbReference>
<evidence type="ECO:0000256" key="1">
    <source>
        <dbReference type="ARBA" id="ARBA00004496"/>
    </source>
</evidence>
<dbReference type="GO" id="GO:0003677">
    <property type="term" value="F:DNA binding"/>
    <property type="evidence" value="ECO:0007669"/>
    <property type="project" value="UniProtKB-KW"/>
</dbReference>
<organism evidence="7 8">
    <name type="scientific">Rhizobium subbaraonis</name>
    <dbReference type="NCBI Taxonomy" id="908946"/>
    <lineage>
        <taxon>Bacteria</taxon>
        <taxon>Pseudomonadati</taxon>
        <taxon>Pseudomonadota</taxon>
        <taxon>Alphaproteobacteria</taxon>
        <taxon>Hyphomicrobiales</taxon>
        <taxon>Rhizobiaceae</taxon>
        <taxon>Rhizobium/Agrobacterium group</taxon>
        <taxon>Rhizobium</taxon>
    </lineage>
</organism>
<keyword evidence="4 7" id="KW-0238">DNA-binding</keyword>
<dbReference type="GO" id="GO:0005737">
    <property type="term" value="C:cytoplasm"/>
    <property type="evidence" value="ECO:0007669"/>
    <property type="project" value="UniProtKB-SubCell"/>
</dbReference>
<reference evidence="7 8" key="1">
    <citation type="submission" date="2017-08" db="EMBL/GenBank/DDBJ databases">
        <authorList>
            <person name="de Groot N.N."/>
        </authorList>
    </citation>
    <scope>NUCLEOTIDE SEQUENCE [LARGE SCALE GENOMIC DNA]</scope>
    <source>
        <strain evidence="7 8">JC85</strain>
    </source>
</reference>
<dbReference type="EMBL" id="OBQD01000001">
    <property type="protein sequence ID" value="SOC35382.1"/>
    <property type="molecule type" value="Genomic_DNA"/>
</dbReference>
<dbReference type="GO" id="GO:0003700">
    <property type="term" value="F:DNA-binding transcription factor activity"/>
    <property type="evidence" value="ECO:0007669"/>
    <property type="project" value="InterPro"/>
</dbReference>
<dbReference type="InterPro" id="IPR039422">
    <property type="entry name" value="MarR/SlyA-like"/>
</dbReference>
<dbReference type="PROSITE" id="PS50995">
    <property type="entry name" value="HTH_MARR_2"/>
    <property type="match status" value="1"/>
</dbReference>
<dbReference type="AlphaFoldDB" id="A0A285U0M5"/>
<dbReference type="Pfam" id="PF22381">
    <property type="entry name" value="Staph_reg_Sar_Rot"/>
    <property type="match status" value="1"/>
</dbReference>
<dbReference type="PRINTS" id="PR00598">
    <property type="entry name" value="HTHMARR"/>
</dbReference>
<evidence type="ECO:0000256" key="5">
    <source>
        <dbReference type="ARBA" id="ARBA00023163"/>
    </source>
</evidence>
<keyword evidence="8" id="KW-1185">Reference proteome</keyword>
<keyword evidence="3" id="KW-0805">Transcription regulation</keyword>
<evidence type="ECO:0000313" key="8">
    <source>
        <dbReference type="Proteomes" id="UP000219167"/>
    </source>
</evidence>
<name>A0A285U0M5_9HYPH</name>
<keyword evidence="5" id="KW-0804">Transcription</keyword>
<dbReference type="GO" id="GO:0006950">
    <property type="term" value="P:response to stress"/>
    <property type="evidence" value="ECO:0007669"/>
    <property type="project" value="TreeGrafter"/>
</dbReference>
<dbReference type="InterPro" id="IPR036390">
    <property type="entry name" value="WH_DNA-bd_sf"/>
</dbReference>
<dbReference type="OrthoDB" id="9806864at2"/>
<dbReference type="InterPro" id="IPR000835">
    <property type="entry name" value="HTH_MarR-typ"/>
</dbReference>
<gene>
    <name evidence="7" type="ORF">SAMN05892877_101328</name>
</gene>
<evidence type="ECO:0000256" key="3">
    <source>
        <dbReference type="ARBA" id="ARBA00023015"/>
    </source>
</evidence>
<dbReference type="Proteomes" id="UP000219167">
    <property type="component" value="Unassembled WGS sequence"/>
</dbReference>